<sequence length="244" mass="27612">MKVYSLGIRPLQEFRLGTDRNLAENSWCNFQIGFSWKFFSHRPNSATHLASQRQPMPVCNCGPDCHNLSLSMAVRFMGFSCADHFILDEKEGDENGSSAITQQGQGRAFIMEVHHHQHSNNENNTDFFPVEHPMEPTDEDRPVKCPMPESSVINNNDGGVHDKRHAESLRKRVEISEATVEGGRVATLDTEPRARGVRKRHHTLTHGGDLVMTPLIRMPTPPPLPSHQNIAIFEMLQQLDKFEP</sequence>
<dbReference type="AlphaFoldDB" id="A0A445DM73"/>
<dbReference type="PANTHER" id="PTHR34196">
    <property type="entry name" value="OS02G0697700 PROTEIN"/>
    <property type="match status" value="1"/>
</dbReference>
<dbReference type="Proteomes" id="UP000289738">
    <property type="component" value="Chromosome A03"/>
</dbReference>
<accession>A0A445DM73</accession>
<dbReference type="EMBL" id="SDMP01000003">
    <property type="protein sequence ID" value="RYR64172.1"/>
    <property type="molecule type" value="Genomic_DNA"/>
</dbReference>
<reference evidence="1 2" key="1">
    <citation type="submission" date="2019-01" db="EMBL/GenBank/DDBJ databases">
        <title>Sequencing of cultivated peanut Arachis hypogaea provides insights into genome evolution and oil improvement.</title>
        <authorList>
            <person name="Chen X."/>
        </authorList>
    </citation>
    <scope>NUCLEOTIDE SEQUENCE [LARGE SCALE GENOMIC DNA]</scope>
    <source>
        <strain evidence="2">cv. Fuhuasheng</strain>
        <tissue evidence="1">Leaves</tissue>
    </source>
</reference>
<keyword evidence="2" id="KW-1185">Reference proteome</keyword>
<name>A0A445DM73_ARAHY</name>
<dbReference type="PANTHER" id="PTHR34196:SF4">
    <property type="entry name" value="OS06G0208200 PROTEIN"/>
    <property type="match status" value="1"/>
</dbReference>
<evidence type="ECO:0000313" key="2">
    <source>
        <dbReference type="Proteomes" id="UP000289738"/>
    </source>
</evidence>
<organism evidence="1 2">
    <name type="scientific">Arachis hypogaea</name>
    <name type="common">Peanut</name>
    <dbReference type="NCBI Taxonomy" id="3818"/>
    <lineage>
        <taxon>Eukaryota</taxon>
        <taxon>Viridiplantae</taxon>
        <taxon>Streptophyta</taxon>
        <taxon>Embryophyta</taxon>
        <taxon>Tracheophyta</taxon>
        <taxon>Spermatophyta</taxon>
        <taxon>Magnoliopsida</taxon>
        <taxon>eudicotyledons</taxon>
        <taxon>Gunneridae</taxon>
        <taxon>Pentapetalae</taxon>
        <taxon>rosids</taxon>
        <taxon>fabids</taxon>
        <taxon>Fabales</taxon>
        <taxon>Fabaceae</taxon>
        <taxon>Papilionoideae</taxon>
        <taxon>50 kb inversion clade</taxon>
        <taxon>dalbergioids sensu lato</taxon>
        <taxon>Dalbergieae</taxon>
        <taxon>Pterocarpus clade</taxon>
        <taxon>Arachis</taxon>
    </lineage>
</organism>
<evidence type="ECO:0000313" key="1">
    <source>
        <dbReference type="EMBL" id="RYR64172.1"/>
    </source>
</evidence>
<proteinExistence type="predicted"/>
<protein>
    <submittedName>
        <fullName evidence="1">Uncharacterized protein</fullName>
    </submittedName>
</protein>
<gene>
    <name evidence="1" type="ORF">Ahy_A03g010300</name>
</gene>
<comment type="caution">
    <text evidence="1">The sequence shown here is derived from an EMBL/GenBank/DDBJ whole genome shotgun (WGS) entry which is preliminary data.</text>
</comment>